<dbReference type="PATRIC" id="fig|1348662.3.peg.907"/>
<sequence>MTDASSPTSGLSEAEYARTERNRVLIGDEAQRRLHASKVLMIGAGGLGSPCLLALTAAGIGAIDICETDTVDVSNLQRQTLYRVHDIGRPKAELAVERLSGLAPECTLRSVGRFSADRAADLCAGVDLVIDGSDNFDTRFLAGDITAELGIPLVLGAVLGHEGQVAVFNWIDPDGRVGPCLRDLYPEPPSTPADPAQRGVLSSTTGVIGSLMAAEAIKVVSGTSPAPGLLRYDGSRGSFKRFSISSR</sequence>
<feature type="domain" description="THIF-type NAD/FAD binding fold" evidence="1">
    <location>
        <begin position="21"/>
        <end position="245"/>
    </location>
</feature>
<protein>
    <recommendedName>
        <fullName evidence="1">THIF-type NAD/FAD binding fold domain-containing protein</fullName>
    </recommendedName>
</protein>
<dbReference type="PANTHER" id="PTHR10953">
    <property type="entry name" value="UBIQUITIN-ACTIVATING ENZYME E1"/>
    <property type="match status" value="1"/>
</dbReference>
<dbReference type="KEGG" id="caz:CARG_04615"/>
<dbReference type="eggNOG" id="COG0476">
    <property type="taxonomic scope" value="Bacteria"/>
</dbReference>
<dbReference type="InterPro" id="IPR000594">
    <property type="entry name" value="ThiF_NAD_FAD-bd"/>
</dbReference>
<dbReference type="GO" id="GO:0008146">
    <property type="term" value="F:sulfotransferase activity"/>
    <property type="evidence" value="ECO:0007669"/>
    <property type="project" value="TreeGrafter"/>
</dbReference>
<dbReference type="SUPFAM" id="SSF69572">
    <property type="entry name" value="Activating enzymes of the ubiquitin-like proteins"/>
    <property type="match status" value="1"/>
</dbReference>
<evidence type="ECO:0000259" key="1">
    <source>
        <dbReference type="Pfam" id="PF00899"/>
    </source>
</evidence>
<dbReference type="AlphaFoldDB" id="U3GZ85"/>
<dbReference type="GO" id="GO:0016779">
    <property type="term" value="F:nucleotidyltransferase activity"/>
    <property type="evidence" value="ECO:0007669"/>
    <property type="project" value="TreeGrafter"/>
</dbReference>
<dbReference type="GO" id="GO:0004792">
    <property type="term" value="F:thiosulfate-cyanide sulfurtransferase activity"/>
    <property type="evidence" value="ECO:0007669"/>
    <property type="project" value="TreeGrafter"/>
</dbReference>
<dbReference type="GO" id="GO:0008641">
    <property type="term" value="F:ubiquitin-like modifier activating enzyme activity"/>
    <property type="evidence" value="ECO:0007669"/>
    <property type="project" value="InterPro"/>
</dbReference>
<dbReference type="RefSeq" id="WP_020976214.1">
    <property type="nucleotide sequence ID" value="NC_022198.1"/>
</dbReference>
<accession>U3GZ85</accession>
<dbReference type="InterPro" id="IPR045886">
    <property type="entry name" value="ThiF/MoeB/HesA"/>
</dbReference>
<dbReference type="GeneID" id="78249713"/>
<dbReference type="HOGENOM" id="CLU_013325_10_0_11"/>
<evidence type="ECO:0000313" key="2">
    <source>
        <dbReference type="EMBL" id="AGU15062.1"/>
    </source>
</evidence>
<dbReference type="CDD" id="cd00757">
    <property type="entry name" value="ThiF_MoeB_HesA_family"/>
    <property type="match status" value="1"/>
</dbReference>
<dbReference type="PANTHER" id="PTHR10953:SF102">
    <property type="entry name" value="ADENYLYLTRANSFERASE AND SULFURTRANSFERASE MOCS3"/>
    <property type="match status" value="1"/>
</dbReference>
<reference evidence="2 3" key="1">
    <citation type="journal article" date="2013" name="Genome Announc.">
        <title>Whole-Genome Sequence of the Clinical Strain Corynebacterium argentoratense DSM 44202, Isolated from a Human Throat Specimen.</title>
        <authorList>
            <person name="Bomholt C."/>
            <person name="Glaub A."/>
            <person name="Gravermann K."/>
            <person name="Albersmeier A."/>
            <person name="Brinkrolf K."/>
            <person name="Ruckert C."/>
            <person name="Tauch A."/>
        </authorList>
    </citation>
    <scope>NUCLEOTIDE SEQUENCE [LARGE SCALE GENOMIC DNA]</scope>
    <source>
        <strain evidence="2">DSM 44202</strain>
    </source>
</reference>
<evidence type="ECO:0000313" key="3">
    <source>
        <dbReference type="Proteomes" id="UP000016943"/>
    </source>
</evidence>
<dbReference type="EMBL" id="CP006365">
    <property type="protein sequence ID" value="AGU15062.1"/>
    <property type="molecule type" value="Genomic_DNA"/>
</dbReference>
<proteinExistence type="predicted"/>
<dbReference type="Pfam" id="PF00899">
    <property type="entry name" value="ThiF"/>
    <property type="match status" value="1"/>
</dbReference>
<name>U3GZ85_9CORY</name>
<dbReference type="Gene3D" id="3.40.50.720">
    <property type="entry name" value="NAD(P)-binding Rossmann-like Domain"/>
    <property type="match status" value="1"/>
</dbReference>
<dbReference type="Proteomes" id="UP000016943">
    <property type="component" value="Chromosome"/>
</dbReference>
<keyword evidence="3" id="KW-1185">Reference proteome</keyword>
<dbReference type="STRING" id="1348662.CARG_04615"/>
<organism evidence="2 3">
    <name type="scientific">Corynebacterium argentoratense DSM 44202</name>
    <dbReference type="NCBI Taxonomy" id="1348662"/>
    <lineage>
        <taxon>Bacteria</taxon>
        <taxon>Bacillati</taxon>
        <taxon>Actinomycetota</taxon>
        <taxon>Actinomycetes</taxon>
        <taxon>Mycobacteriales</taxon>
        <taxon>Corynebacteriaceae</taxon>
        <taxon>Corynebacterium</taxon>
    </lineage>
</organism>
<gene>
    <name evidence="2" type="ORF">CARG_04615</name>
</gene>
<dbReference type="InterPro" id="IPR035985">
    <property type="entry name" value="Ubiquitin-activating_enz"/>
</dbReference>
<dbReference type="OrthoDB" id="9804286at2"/>
<dbReference type="GO" id="GO:0005829">
    <property type="term" value="C:cytosol"/>
    <property type="evidence" value="ECO:0007669"/>
    <property type="project" value="TreeGrafter"/>
</dbReference>